<organism evidence="4">
    <name type="scientific">uncultured Gemmatimonadota bacterium</name>
    <dbReference type="NCBI Taxonomy" id="203437"/>
    <lineage>
        <taxon>Bacteria</taxon>
        <taxon>Pseudomonadati</taxon>
        <taxon>Gemmatimonadota</taxon>
        <taxon>environmental samples</taxon>
    </lineage>
</organism>
<name>A0A6J4LW19_9BACT</name>
<feature type="signal peptide" evidence="2">
    <location>
        <begin position="1"/>
        <end position="22"/>
    </location>
</feature>
<dbReference type="EMBL" id="CADCTV010000535">
    <property type="protein sequence ID" value="CAA9339672.1"/>
    <property type="molecule type" value="Genomic_DNA"/>
</dbReference>
<dbReference type="Pfam" id="PF13505">
    <property type="entry name" value="OMP_b-brl"/>
    <property type="match status" value="1"/>
</dbReference>
<accession>A0A6J4LW19</accession>
<evidence type="ECO:0000313" key="4">
    <source>
        <dbReference type="EMBL" id="CAA9339672.1"/>
    </source>
</evidence>
<dbReference type="InterPro" id="IPR027385">
    <property type="entry name" value="Beta-barrel_OMP"/>
</dbReference>
<evidence type="ECO:0000256" key="1">
    <source>
        <dbReference type="ARBA" id="ARBA00022729"/>
    </source>
</evidence>
<proteinExistence type="predicted"/>
<feature type="domain" description="Outer membrane protein beta-barrel" evidence="3">
    <location>
        <begin position="7"/>
        <end position="181"/>
    </location>
</feature>
<evidence type="ECO:0000259" key="3">
    <source>
        <dbReference type="Pfam" id="PF13505"/>
    </source>
</evidence>
<protein>
    <recommendedName>
        <fullName evidence="3">Outer membrane protein beta-barrel domain-containing protein</fullName>
    </recommendedName>
</protein>
<feature type="chain" id="PRO_5026771302" description="Outer membrane protein beta-barrel domain-containing protein" evidence="2">
    <location>
        <begin position="23"/>
        <end position="184"/>
    </location>
</feature>
<dbReference type="Gene3D" id="2.40.160.20">
    <property type="match status" value="1"/>
</dbReference>
<gene>
    <name evidence="4" type="ORF">AVDCRST_MAG89-2556</name>
</gene>
<keyword evidence="1 2" id="KW-0732">Signal</keyword>
<dbReference type="SUPFAM" id="SSF56925">
    <property type="entry name" value="OMPA-like"/>
    <property type="match status" value="1"/>
</dbReference>
<evidence type="ECO:0000256" key="2">
    <source>
        <dbReference type="SAM" id="SignalP"/>
    </source>
</evidence>
<dbReference type="InterPro" id="IPR011250">
    <property type="entry name" value="OMP/PagP_B-barrel"/>
</dbReference>
<sequence length="184" mass="19941">MRRFLPLLAAAALTAAAAPVSAQSGFALKGHFLYNQSTAEEADRTDDLPSEDGFSLGAELVLPMNIGVGVSAYANGRAREADVETQSFGLLAEANYFFDLPIIPITPYAGVHAGLGRFTYEDIGNGEPEIEDSRTQLGFQVGLRWQLTRMFGIDAQYRRVSDSASDSQSIDLERNQVMVGVTLF</sequence>
<reference evidence="4" key="1">
    <citation type="submission" date="2020-02" db="EMBL/GenBank/DDBJ databases">
        <authorList>
            <person name="Meier V. D."/>
        </authorList>
    </citation>
    <scope>NUCLEOTIDE SEQUENCE</scope>
    <source>
        <strain evidence="4">AVDCRST_MAG89</strain>
    </source>
</reference>
<dbReference type="AlphaFoldDB" id="A0A6J4LW19"/>